<comment type="caution">
    <text evidence="1">The sequence shown here is derived from an EMBL/GenBank/DDBJ whole genome shotgun (WGS) entry which is preliminary data.</text>
</comment>
<dbReference type="AlphaFoldDB" id="A0A437LZR8"/>
<dbReference type="Proteomes" id="UP000282957">
    <property type="component" value="Unassembled WGS sequence"/>
</dbReference>
<keyword evidence="2" id="KW-1185">Reference proteome</keyword>
<gene>
    <name evidence="1" type="ORF">EOD42_23365</name>
</gene>
<sequence length="89" mass="9790">MTAPIAPVMPVPPPVFPVMPVHSPYVDDRLSEDDAYVLARAAQLIRKQADQFPNQNGACVLLIQAAHLDALARDDSEEAVRLVNVMGRW</sequence>
<evidence type="ECO:0000313" key="1">
    <source>
        <dbReference type="EMBL" id="RVT90744.1"/>
    </source>
</evidence>
<evidence type="ECO:0000313" key="2">
    <source>
        <dbReference type="Proteomes" id="UP000282957"/>
    </source>
</evidence>
<dbReference type="EMBL" id="SACL01000012">
    <property type="protein sequence ID" value="RVT90744.1"/>
    <property type="molecule type" value="Genomic_DNA"/>
</dbReference>
<protein>
    <submittedName>
        <fullName evidence="1">Uncharacterized protein</fullName>
    </submittedName>
</protein>
<organism evidence="1 2">
    <name type="scientific">Rhodovarius crocodyli</name>
    <dbReference type="NCBI Taxonomy" id="1979269"/>
    <lineage>
        <taxon>Bacteria</taxon>
        <taxon>Pseudomonadati</taxon>
        <taxon>Pseudomonadota</taxon>
        <taxon>Alphaproteobacteria</taxon>
        <taxon>Acetobacterales</taxon>
        <taxon>Roseomonadaceae</taxon>
        <taxon>Rhodovarius</taxon>
    </lineage>
</organism>
<name>A0A437LZR8_9PROT</name>
<proteinExistence type="predicted"/>
<accession>A0A437LZR8</accession>
<dbReference type="RefSeq" id="WP_127790011.1">
    <property type="nucleotide sequence ID" value="NZ_SACL01000012.1"/>
</dbReference>
<reference evidence="1 2" key="1">
    <citation type="submission" date="2019-01" db="EMBL/GenBank/DDBJ databases">
        <authorList>
            <person name="Chen W.-M."/>
        </authorList>
    </citation>
    <scope>NUCLEOTIDE SEQUENCE [LARGE SCALE GENOMIC DNA]</scope>
    <source>
        <strain evidence="1 2">CCP-6</strain>
    </source>
</reference>